<evidence type="ECO:0008006" key="4">
    <source>
        <dbReference type="Google" id="ProtNLM"/>
    </source>
</evidence>
<dbReference type="InterPro" id="IPR019129">
    <property type="entry name" value="Folate-sensitive_fs_Fra10Ac1"/>
</dbReference>
<gene>
    <name evidence="2" type="ORF">L596_016002</name>
</gene>
<keyword evidence="3" id="KW-1185">Reference proteome</keyword>
<proteinExistence type="predicted"/>
<dbReference type="Proteomes" id="UP000298663">
    <property type="component" value="Unassembled WGS sequence"/>
</dbReference>
<feature type="region of interest" description="Disordered" evidence="1">
    <location>
        <begin position="1"/>
        <end position="29"/>
    </location>
</feature>
<sequence length="287" mass="33915">MTSGHYRHLDDSVGSIHQRTTNPRPSTSVGIQHVWHRRTGISVDAYTRHKQLINNYVLFHQGATNKLKRDESRDKNDYDVIRENHKFLWENIDDSELTWEAKLAKRYYDKLFKEYCIADLSRYKENKVAMRWRIEKEVRSGKGQFHCGNKCCEEMIGLESWEVNFAYKEDGNKKNALVKLRLCPKCSEKLNYHSQKRKAVKKTKKPSNKKIRKRRHSEEDDEESDVPIKKEIKEEPLDDYEGQGSNGKEKSPPKENPDDIWSKPKEIIDEETAREQQLDAFLDDLLF</sequence>
<dbReference type="STRING" id="34508.A0A4U5NHB0"/>
<comment type="caution">
    <text evidence="2">The sequence shown here is derived from an EMBL/GenBank/DDBJ whole genome shotgun (WGS) entry which is preliminary data.</text>
</comment>
<dbReference type="OrthoDB" id="197967at2759"/>
<evidence type="ECO:0000256" key="1">
    <source>
        <dbReference type="SAM" id="MobiDB-lite"/>
    </source>
</evidence>
<feature type="compositionally biased region" description="Polar residues" evidence="1">
    <location>
        <begin position="15"/>
        <end position="29"/>
    </location>
</feature>
<evidence type="ECO:0000313" key="3">
    <source>
        <dbReference type="Proteomes" id="UP000298663"/>
    </source>
</evidence>
<feature type="compositionally biased region" description="Basic and acidic residues" evidence="1">
    <location>
        <begin position="247"/>
        <end position="272"/>
    </location>
</feature>
<name>A0A4U5NHB0_STECR</name>
<dbReference type="PANTHER" id="PTHR11567">
    <property type="entry name" value="ACID PHOSPHATASE-RELATED"/>
    <property type="match status" value="1"/>
</dbReference>
<reference evidence="2 3" key="1">
    <citation type="journal article" date="2015" name="Genome Biol.">
        <title>Comparative genomics of Steinernema reveals deeply conserved gene regulatory networks.</title>
        <authorList>
            <person name="Dillman A.R."/>
            <person name="Macchietto M."/>
            <person name="Porter C.F."/>
            <person name="Rogers A."/>
            <person name="Williams B."/>
            <person name="Antoshechkin I."/>
            <person name="Lee M.M."/>
            <person name="Goodwin Z."/>
            <person name="Lu X."/>
            <person name="Lewis E.E."/>
            <person name="Goodrich-Blair H."/>
            <person name="Stock S.P."/>
            <person name="Adams B.J."/>
            <person name="Sternberg P.W."/>
            <person name="Mortazavi A."/>
        </authorList>
    </citation>
    <scope>NUCLEOTIDE SEQUENCE [LARGE SCALE GENOMIC DNA]</scope>
    <source>
        <strain evidence="2 3">ALL</strain>
    </source>
</reference>
<feature type="compositionally biased region" description="Basic and acidic residues" evidence="1">
    <location>
        <begin position="226"/>
        <end position="235"/>
    </location>
</feature>
<feature type="compositionally biased region" description="Basic residues" evidence="1">
    <location>
        <begin position="194"/>
        <end position="215"/>
    </location>
</feature>
<reference evidence="2 3" key="2">
    <citation type="journal article" date="2019" name="G3 (Bethesda)">
        <title>Hybrid Assembly of the Genome of the Entomopathogenic Nematode Steinernema carpocapsae Identifies the X-Chromosome.</title>
        <authorList>
            <person name="Serra L."/>
            <person name="Macchietto M."/>
            <person name="Macias-Munoz A."/>
            <person name="McGill C.J."/>
            <person name="Rodriguez I.M."/>
            <person name="Rodriguez B."/>
            <person name="Murad R."/>
            <person name="Mortazavi A."/>
        </authorList>
    </citation>
    <scope>NUCLEOTIDE SEQUENCE [LARGE SCALE GENOMIC DNA]</scope>
    <source>
        <strain evidence="2 3">ALL</strain>
    </source>
</reference>
<dbReference type="GO" id="GO:0016791">
    <property type="term" value="F:phosphatase activity"/>
    <property type="evidence" value="ECO:0007669"/>
    <property type="project" value="TreeGrafter"/>
</dbReference>
<accession>A0A4U5NHB0</accession>
<organism evidence="2 3">
    <name type="scientific">Steinernema carpocapsae</name>
    <name type="common">Entomopathogenic nematode</name>
    <dbReference type="NCBI Taxonomy" id="34508"/>
    <lineage>
        <taxon>Eukaryota</taxon>
        <taxon>Metazoa</taxon>
        <taxon>Ecdysozoa</taxon>
        <taxon>Nematoda</taxon>
        <taxon>Chromadorea</taxon>
        <taxon>Rhabditida</taxon>
        <taxon>Tylenchina</taxon>
        <taxon>Panagrolaimomorpha</taxon>
        <taxon>Strongyloidoidea</taxon>
        <taxon>Steinernematidae</taxon>
        <taxon>Steinernema</taxon>
    </lineage>
</organism>
<evidence type="ECO:0000313" key="2">
    <source>
        <dbReference type="EMBL" id="TKR82254.1"/>
    </source>
</evidence>
<dbReference type="AlphaFoldDB" id="A0A4U5NHB0"/>
<protein>
    <recommendedName>
        <fullName evidence="4">Protein FRA10AC1 homolog</fullName>
    </recommendedName>
</protein>
<dbReference type="InterPro" id="IPR050645">
    <property type="entry name" value="Histidine_acid_phosphatase"/>
</dbReference>
<dbReference type="PANTHER" id="PTHR11567:SF25">
    <property type="entry name" value="PROTEIN FRA10AC1"/>
    <property type="match status" value="1"/>
</dbReference>
<feature type="region of interest" description="Disordered" evidence="1">
    <location>
        <begin position="194"/>
        <end position="272"/>
    </location>
</feature>
<dbReference type="EMBL" id="AZBU02000004">
    <property type="protein sequence ID" value="TKR82254.1"/>
    <property type="molecule type" value="Genomic_DNA"/>
</dbReference>
<dbReference type="Pfam" id="PF09725">
    <property type="entry name" value="Fra10Ac1"/>
    <property type="match status" value="1"/>
</dbReference>